<dbReference type="InterPro" id="IPR001647">
    <property type="entry name" value="HTH_TetR"/>
</dbReference>
<dbReference type="Pfam" id="PF16859">
    <property type="entry name" value="TetR_C_11"/>
    <property type="match status" value="1"/>
</dbReference>
<dbReference type="PANTHER" id="PTHR30055">
    <property type="entry name" value="HTH-TYPE TRANSCRIPTIONAL REGULATOR RUTR"/>
    <property type="match status" value="1"/>
</dbReference>
<dbReference type="PRINTS" id="PR00455">
    <property type="entry name" value="HTHTETR"/>
</dbReference>
<name>A0ABW1VF28_9MICO</name>
<dbReference type="SUPFAM" id="SSF46689">
    <property type="entry name" value="Homeodomain-like"/>
    <property type="match status" value="1"/>
</dbReference>
<evidence type="ECO:0000256" key="4">
    <source>
        <dbReference type="PROSITE-ProRule" id="PRU00335"/>
    </source>
</evidence>
<protein>
    <submittedName>
        <fullName evidence="6">TetR/AcrR family transcriptional regulator</fullName>
    </submittedName>
</protein>
<evidence type="ECO:0000313" key="7">
    <source>
        <dbReference type="Proteomes" id="UP001596306"/>
    </source>
</evidence>
<evidence type="ECO:0000259" key="5">
    <source>
        <dbReference type="PROSITE" id="PS50977"/>
    </source>
</evidence>
<organism evidence="6 7">
    <name type="scientific">Luethyella okanaganae</name>
    <dbReference type="NCBI Taxonomy" id="69372"/>
    <lineage>
        <taxon>Bacteria</taxon>
        <taxon>Bacillati</taxon>
        <taxon>Actinomycetota</taxon>
        <taxon>Actinomycetes</taxon>
        <taxon>Micrococcales</taxon>
        <taxon>Microbacteriaceae</taxon>
        <taxon>Luethyella</taxon>
    </lineage>
</organism>
<reference evidence="7" key="1">
    <citation type="journal article" date="2019" name="Int. J. Syst. Evol. Microbiol.">
        <title>The Global Catalogue of Microorganisms (GCM) 10K type strain sequencing project: providing services to taxonomists for standard genome sequencing and annotation.</title>
        <authorList>
            <consortium name="The Broad Institute Genomics Platform"/>
            <consortium name="The Broad Institute Genome Sequencing Center for Infectious Disease"/>
            <person name="Wu L."/>
            <person name="Ma J."/>
        </authorList>
    </citation>
    <scope>NUCLEOTIDE SEQUENCE [LARGE SCALE GENOMIC DNA]</scope>
    <source>
        <strain evidence="7">CCUG 43304</strain>
    </source>
</reference>
<accession>A0ABW1VF28</accession>
<dbReference type="SUPFAM" id="SSF48498">
    <property type="entry name" value="Tetracyclin repressor-like, C-terminal domain"/>
    <property type="match status" value="1"/>
</dbReference>
<keyword evidence="3" id="KW-0804">Transcription</keyword>
<dbReference type="Gene3D" id="1.10.10.60">
    <property type="entry name" value="Homeodomain-like"/>
    <property type="match status" value="1"/>
</dbReference>
<evidence type="ECO:0000256" key="3">
    <source>
        <dbReference type="ARBA" id="ARBA00023163"/>
    </source>
</evidence>
<comment type="caution">
    <text evidence="6">The sequence shown here is derived from an EMBL/GenBank/DDBJ whole genome shotgun (WGS) entry which is preliminary data.</text>
</comment>
<gene>
    <name evidence="6" type="ORF">ACFQB0_06350</name>
</gene>
<keyword evidence="1" id="KW-0805">Transcription regulation</keyword>
<dbReference type="InterPro" id="IPR050109">
    <property type="entry name" value="HTH-type_TetR-like_transc_reg"/>
</dbReference>
<dbReference type="RefSeq" id="WP_386728929.1">
    <property type="nucleotide sequence ID" value="NZ_JBHSTP010000001.1"/>
</dbReference>
<dbReference type="InterPro" id="IPR036271">
    <property type="entry name" value="Tet_transcr_reg_TetR-rel_C_sf"/>
</dbReference>
<dbReference type="Pfam" id="PF00440">
    <property type="entry name" value="TetR_N"/>
    <property type="match status" value="1"/>
</dbReference>
<dbReference type="InterPro" id="IPR009057">
    <property type="entry name" value="Homeodomain-like_sf"/>
</dbReference>
<evidence type="ECO:0000313" key="6">
    <source>
        <dbReference type="EMBL" id="MFC6355725.1"/>
    </source>
</evidence>
<keyword evidence="7" id="KW-1185">Reference proteome</keyword>
<dbReference type="EMBL" id="JBHSTP010000001">
    <property type="protein sequence ID" value="MFC6355725.1"/>
    <property type="molecule type" value="Genomic_DNA"/>
</dbReference>
<dbReference type="InterPro" id="IPR011075">
    <property type="entry name" value="TetR_C"/>
</dbReference>
<evidence type="ECO:0000256" key="1">
    <source>
        <dbReference type="ARBA" id="ARBA00023015"/>
    </source>
</evidence>
<evidence type="ECO:0000256" key="2">
    <source>
        <dbReference type="ARBA" id="ARBA00023125"/>
    </source>
</evidence>
<sequence length="197" mass="21818">MHTDENPRTGRPRSERARRAVLQAARELLTDEGLPGLTVDEIAAHAGVSKNTIYRWWPNKAAVLMDAFTEATSDKLAAPATGTAIQRFRTQVHRVAELMNEPAARRPFIALVAASQHDLELATALRDRFVADRRAAATRLLEQVAREQPHRQNVEPGILIDLVYGALYYRLLITGEHLDAAYVDHLLDATLGHGTDG</sequence>
<keyword evidence="2 4" id="KW-0238">DNA-binding</keyword>
<dbReference type="Proteomes" id="UP001596306">
    <property type="component" value="Unassembled WGS sequence"/>
</dbReference>
<dbReference type="Gene3D" id="1.10.357.10">
    <property type="entry name" value="Tetracycline Repressor, domain 2"/>
    <property type="match status" value="1"/>
</dbReference>
<proteinExistence type="predicted"/>
<dbReference type="PANTHER" id="PTHR30055:SF148">
    <property type="entry name" value="TETR-FAMILY TRANSCRIPTIONAL REGULATOR"/>
    <property type="match status" value="1"/>
</dbReference>
<dbReference type="PROSITE" id="PS50977">
    <property type="entry name" value="HTH_TETR_2"/>
    <property type="match status" value="1"/>
</dbReference>
<feature type="DNA-binding region" description="H-T-H motif" evidence="4">
    <location>
        <begin position="38"/>
        <end position="57"/>
    </location>
</feature>
<feature type="domain" description="HTH tetR-type" evidence="5">
    <location>
        <begin position="15"/>
        <end position="75"/>
    </location>
</feature>